<evidence type="ECO:0000256" key="1">
    <source>
        <dbReference type="SAM" id="MobiDB-lite"/>
    </source>
</evidence>
<dbReference type="RefSeq" id="WP_182954352.1">
    <property type="nucleotide sequence ID" value="NZ_WNXC01000001.1"/>
</dbReference>
<keyword evidence="3" id="KW-1185">Reference proteome</keyword>
<dbReference type="EMBL" id="WNXC01000001">
    <property type="protein sequence ID" value="MBB2148429.1"/>
    <property type="molecule type" value="Genomic_DNA"/>
</dbReference>
<accession>A0ABR6ET47</accession>
<comment type="caution">
    <text evidence="2">The sequence shown here is derived from an EMBL/GenBank/DDBJ whole genome shotgun (WGS) entry which is preliminary data.</text>
</comment>
<name>A0ABR6ET47_9SPHI</name>
<evidence type="ECO:0000313" key="3">
    <source>
        <dbReference type="Proteomes" id="UP000636110"/>
    </source>
</evidence>
<proteinExistence type="predicted"/>
<protein>
    <recommendedName>
        <fullName evidence="4">Serine endopeptidase</fullName>
    </recommendedName>
</protein>
<organism evidence="2 3">
    <name type="scientific">Pedobacter gandavensis</name>
    <dbReference type="NCBI Taxonomy" id="2679963"/>
    <lineage>
        <taxon>Bacteria</taxon>
        <taxon>Pseudomonadati</taxon>
        <taxon>Bacteroidota</taxon>
        <taxon>Sphingobacteriia</taxon>
        <taxon>Sphingobacteriales</taxon>
        <taxon>Sphingobacteriaceae</taxon>
        <taxon>Pedobacter</taxon>
    </lineage>
</organism>
<gene>
    <name evidence="2" type="ORF">GM920_05840</name>
</gene>
<evidence type="ECO:0000313" key="2">
    <source>
        <dbReference type="EMBL" id="MBB2148429.1"/>
    </source>
</evidence>
<feature type="compositionally biased region" description="Basic and acidic residues" evidence="1">
    <location>
        <begin position="51"/>
        <end position="68"/>
    </location>
</feature>
<dbReference type="Proteomes" id="UP000636110">
    <property type="component" value="Unassembled WGS sequence"/>
</dbReference>
<sequence>MNTRKNKLSNRIYEEKNNLGLDADGSSEDFSFNGDLNSDYERITGNPDGENDLKYPKHFPDSNPLMDK</sequence>
<feature type="region of interest" description="Disordered" evidence="1">
    <location>
        <begin position="20"/>
        <end position="68"/>
    </location>
</feature>
<evidence type="ECO:0008006" key="4">
    <source>
        <dbReference type="Google" id="ProtNLM"/>
    </source>
</evidence>
<reference evidence="2 3" key="1">
    <citation type="submission" date="2019-11" db="EMBL/GenBank/DDBJ databases">
        <title>Description of Pedobacter sp. LMG 31462T.</title>
        <authorList>
            <person name="Carlier A."/>
            <person name="Qi S."/>
            <person name="Vandamme P."/>
        </authorList>
    </citation>
    <scope>NUCLEOTIDE SEQUENCE [LARGE SCALE GENOMIC DNA]</scope>
    <source>
        <strain evidence="2 3">LMG 31462</strain>
    </source>
</reference>